<evidence type="ECO:0000313" key="2">
    <source>
        <dbReference type="EnsemblMetazoa" id="Aqu2.1.25789_001"/>
    </source>
</evidence>
<dbReference type="Pfam" id="PF20231">
    <property type="entry name" value="DUF6589"/>
    <property type="match status" value="1"/>
</dbReference>
<dbReference type="AlphaFoldDB" id="A0A1X7UCW2"/>
<dbReference type="InParanoid" id="A0A1X7UCW2"/>
<protein>
    <recommendedName>
        <fullName evidence="1">DUF6589 domain-containing protein</fullName>
    </recommendedName>
</protein>
<dbReference type="OrthoDB" id="6087265at2759"/>
<organism evidence="2">
    <name type="scientific">Amphimedon queenslandica</name>
    <name type="common">Sponge</name>
    <dbReference type="NCBI Taxonomy" id="400682"/>
    <lineage>
        <taxon>Eukaryota</taxon>
        <taxon>Metazoa</taxon>
        <taxon>Porifera</taxon>
        <taxon>Demospongiae</taxon>
        <taxon>Heteroscleromorpha</taxon>
        <taxon>Haplosclerida</taxon>
        <taxon>Niphatidae</taxon>
        <taxon>Amphimedon</taxon>
    </lineage>
</organism>
<accession>A0A1X7UCW2</accession>
<dbReference type="InterPro" id="IPR046496">
    <property type="entry name" value="DUF6589"/>
</dbReference>
<proteinExistence type="predicted"/>
<reference evidence="2" key="1">
    <citation type="submission" date="2017-05" db="UniProtKB">
        <authorList>
            <consortium name="EnsemblMetazoa"/>
        </authorList>
    </citation>
    <scope>IDENTIFICATION</scope>
</reference>
<evidence type="ECO:0000259" key="1">
    <source>
        <dbReference type="Pfam" id="PF20231"/>
    </source>
</evidence>
<dbReference type="EnsemblMetazoa" id="Aqu2.1.25789_001">
    <property type="protein sequence ID" value="Aqu2.1.25789_001"/>
    <property type="gene ID" value="Aqu2.1.25789"/>
</dbReference>
<feature type="domain" description="DUF6589" evidence="1">
    <location>
        <begin position="66"/>
        <end position="270"/>
    </location>
</feature>
<name>A0A1X7UCW2_AMPQE</name>
<sequence>MQKLFLTAGSVNDLSQGNDSTTLFELDEGPTIQSDDSVSACTPCAPSFSHLSDISDCESDYNEVNEDNCDDNNGNWNVFRIIGDNLDKNVKPRYRRIDRGTDSLHFFHIYAVPLGVILKNENNLDDMIEILEEVSKYVPVSQREESDCVTQKMVSADRLHCLLIGGDQLTCKRIETAIELRQNGSTPIHALKGIQPVCEDWHAKKCLLEVIWKMFYDTKSFMDKGSKAQLRNLIDRRNISADSESDYNACDDFFPVVVECHIIAAAMQYLRWLQSMINRLTLCLLLVCG</sequence>